<evidence type="ECO:0000313" key="3">
    <source>
        <dbReference type="EMBL" id="MBW7466548.1"/>
    </source>
</evidence>
<comment type="caution">
    <text evidence="3">The sequence shown here is derived from an EMBL/GenBank/DDBJ whole genome shotgun (WGS) entry which is preliminary data.</text>
</comment>
<dbReference type="RefSeq" id="WP_219876421.1">
    <property type="nucleotide sequence ID" value="NZ_JAHYXK010000003.1"/>
</dbReference>
<keyword evidence="2" id="KW-1133">Transmembrane helix</keyword>
<protein>
    <submittedName>
        <fullName evidence="3">Uncharacterized protein</fullName>
    </submittedName>
</protein>
<dbReference type="Proteomes" id="UP000813018">
    <property type="component" value="Unassembled WGS sequence"/>
</dbReference>
<accession>A0ABS7CRT3</accession>
<reference evidence="3 4" key="1">
    <citation type="journal article" date="2016" name="Int. J. Syst. Evol. Microbiol.">
        <title>Pontibacter aydingkolensis sp. nov., isolated from soil of a salt lake.</title>
        <authorList>
            <person name="Osman G."/>
            <person name="Zhang T."/>
            <person name="Lou K."/>
            <person name="Gao Y."/>
            <person name="Chang W."/>
            <person name="Lin Q."/>
            <person name="Yang H.M."/>
            <person name="Huo X.D."/>
            <person name="Wang N."/>
        </authorList>
    </citation>
    <scope>NUCLEOTIDE SEQUENCE [LARGE SCALE GENOMIC DNA]</scope>
    <source>
        <strain evidence="3 4">KACC 19255</strain>
    </source>
</reference>
<feature type="transmembrane region" description="Helical" evidence="2">
    <location>
        <begin position="47"/>
        <end position="67"/>
    </location>
</feature>
<keyword evidence="2" id="KW-0472">Membrane</keyword>
<evidence type="ECO:0000313" key="4">
    <source>
        <dbReference type="Proteomes" id="UP000813018"/>
    </source>
</evidence>
<organism evidence="3 4">
    <name type="scientific">Pontibacter aydingkolensis</name>
    <dbReference type="NCBI Taxonomy" id="1911536"/>
    <lineage>
        <taxon>Bacteria</taxon>
        <taxon>Pseudomonadati</taxon>
        <taxon>Bacteroidota</taxon>
        <taxon>Cytophagia</taxon>
        <taxon>Cytophagales</taxon>
        <taxon>Hymenobacteraceae</taxon>
        <taxon>Pontibacter</taxon>
    </lineage>
</organism>
<feature type="region of interest" description="Disordered" evidence="1">
    <location>
        <begin position="1"/>
        <end position="30"/>
    </location>
</feature>
<proteinExistence type="predicted"/>
<keyword evidence="4" id="KW-1185">Reference proteome</keyword>
<name>A0ABS7CRT3_9BACT</name>
<sequence>MPQSKKPRHKHNPAKGMTNLQGQKTNSKRASKTIKVNRWLNLKLESITINIPRLIGIVILIFSIFLLNKIGGYEISDIILFLGLAQKK</sequence>
<keyword evidence="2" id="KW-0812">Transmembrane</keyword>
<gene>
    <name evidence="3" type="ORF">K0O23_05675</name>
</gene>
<evidence type="ECO:0000256" key="2">
    <source>
        <dbReference type="SAM" id="Phobius"/>
    </source>
</evidence>
<evidence type="ECO:0000256" key="1">
    <source>
        <dbReference type="SAM" id="MobiDB-lite"/>
    </source>
</evidence>
<feature type="compositionally biased region" description="Basic residues" evidence="1">
    <location>
        <begin position="1"/>
        <end position="13"/>
    </location>
</feature>
<dbReference type="EMBL" id="JAHYXK010000003">
    <property type="protein sequence ID" value="MBW7466548.1"/>
    <property type="molecule type" value="Genomic_DNA"/>
</dbReference>